<proteinExistence type="predicted"/>
<keyword evidence="2" id="KW-1185">Reference proteome</keyword>
<accession>A0A9W9R8F9</accession>
<dbReference type="InterPro" id="IPR029063">
    <property type="entry name" value="SAM-dependent_MTases_sf"/>
</dbReference>
<protein>
    <recommendedName>
        <fullName evidence="3">Methyltransferase type 11 domain-containing protein</fullName>
    </recommendedName>
</protein>
<dbReference type="AlphaFoldDB" id="A0A9W9R8F9"/>
<evidence type="ECO:0008006" key="3">
    <source>
        <dbReference type="Google" id="ProtNLM"/>
    </source>
</evidence>
<evidence type="ECO:0000313" key="1">
    <source>
        <dbReference type="EMBL" id="KAJ5354139.1"/>
    </source>
</evidence>
<dbReference type="InterPro" id="IPR051052">
    <property type="entry name" value="Diverse_substrate_MTase"/>
</dbReference>
<organism evidence="1 2">
    <name type="scientific">Penicillium brevicompactum</name>
    <dbReference type="NCBI Taxonomy" id="5074"/>
    <lineage>
        <taxon>Eukaryota</taxon>
        <taxon>Fungi</taxon>
        <taxon>Dikarya</taxon>
        <taxon>Ascomycota</taxon>
        <taxon>Pezizomycotina</taxon>
        <taxon>Eurotiomycetes</taxon>
        <taxon>Eurotiomycetidae</taxon>
        <taxon>Eurotiales</taxon>
        <taxon>Aspergillaceae</taxon>
        <taxon>Penicillium</taxon>
    </lineage>
</organism>
<evidence type="ECO:0000313" key="2">
    <source>
        <dbReference type="Proteomes" id="UP001148299"/>
    </source>
</evidence>
<reference evidence="1" key="1">
    <citation type="submission" date="2022-12" db="EMBL/GenBank/DDBJ databases">
        <authorList>
            <person name="Petersen C."/>
        </authorList>
    </citation>
    <scope>NUCLEOTIDE SEQUENCE</scope>
    <source>
        <strain evidence="1">IBT 35675</strain>
    </source>
</reference>
<dbReference type="EMBL" id="JAPZBR010000005">
    <property type="protein sequence ID" value="KAJ5354139.1"/>
    <property type="molecule type" value="Genomic_DNA"/>
</dbReference>
<dbReference type="Gene3D" id="3.40.50.150">
    <property type="entry name" value="Vaccinia Virus protein VP39"/>
    <property type="match status" value="1"/>
</dbReference>
<comment type="caution">
    <text evidence="1">The sequence shown here is derived from an EMBL/GenBank/DDBJ whole genome shotgun (WGS) entry which is preliminary data.</text>
</comment>
<dbReference type="PANTHER" id="PTHR44942">
    <property type="entry name" value="METHYLTRANSF_11 DOMAIN-CONTAINING PROTEIN"/>
    <property type="match status" value="1"/>
</dbReference>
<dbReference type="PANTHER" id="PTHR44942:SF10">
    <property type="entry name" value="METHYLTRANSFERASE TYPE 11 DOMAIN-CONTAINING PROTEIN"/>
    <property type="match status" value="1"/>
</dbReference>
<reference evidence="1" key="2">
    <citation type="journal article" date="2023" name="IMA Fungus">
        <title>Comparative genomic study of the Penicillium genus elucidates a diverse pangenome and 15 lateral gene transfer events.</title>
        <authorList>
            <person name="Petersen C."/>
            <person name="Sorensen T."/>
            <person name="Nielsen M.R."/>
            <person name="Sondergaard T.E."/>
            <person name="Sorensen J.L."/>
            <person name="Fitzpatrick D.A."/>
            <person name="Frisvad J.C."/>
            <person name="Nielsen K.L."/>
        </authorList>
    </citation>
    <scope>NUCLEOTIDE SEQUENCE</scope>
    <source>
        <strain evidence="1">IBT 35675</strain>
    </source>
</reference>
<sequence length="108" mass="11604">MKAVQIHSLPLDGTISTSEPIRYDISTAEAISASASLPIQDNSVDQIAAAISAHWFDIASFWLSAARVLNLGCSVIMCTSGGYRIHPSVPTHQAIQAEVDETENKYAM</sequence>
<gene>
    <name evidence="1" type="ORF">N7541_006703</name>
</gene>
<name>A0A9W9R8F9_PENBR</name>
<dbReference type="Proteomes" id="UP001148299">
    <property type="component" value="Unassembled WGS sequence"/>
</dbReference>